<dbReference type="InterPro" id="IPR000873">
    <property type="entry name" value="AMP-dep_synth/lig_dom"/>
</dbReference>
<keyword evidence="4" id="KW-1133">Transmembrane helix</keyword>
<dbReference type="SUPFAM" id="SSF47336">
    <property type="entry name" value="ACP-like"/>
    <property type="match status" value="1"/>
</dbReference>
<dbReference type="CDD" id="cd08953">
    <property type="entry name" value="KR_2_SDR_x"/>
    <property type="match status" value="1"/>
</dbReference>
<dbReference type="SMART" id="SM00823">
    <property type="entry name" value="PKS_PP"/>
    <property type="match status" value="1"/>
</dbReference>
<comment type="caution">
    <text evidence="6">The sequence shown here is derived from an EMBL/GenBank/DDBJ whole genome shotgun (WGS) entry which is preliminary data.</text>
</comment>
<dbReference type="InterPro" id="IPR023213">
    <property type="entry name" value="CAT-like_dom_sf"/>
</dbReference>
<dbReference type="InterPro" id="IPR020845">
    <property type="entry name" value="AMP-binding_CS"/>
</dbReference>
<protein>
    <submittedName>
        <fullName evidence="6">SDR family NAD(P)-dependent oxidoreductase</fullName>
    </submittedName>
</protein>
<keyword evidence="2" id="KW-0597">Phosphoprotein</keyword>
<keyword evidence="4" id="KW-0812">Transmembrane</keyword>
<dbReference type="GO" id="GO:0005737">
    <property type="term" value="C:cytoplasm"/>
    <property type="evidence" value="ECO:0007669"/>
    <property type="project" value="TreeGrafter"/>
</dbReference>
<keyword evidence="7" id="KW-1185">Reference proteome</keyword>
<dbReference type="GO" id="GO:0043041">
    <property type="term" value="P:amino acid activation for nonribosomal peptide biosynthetic process"/>
    <property type="evidence" value="ECO:0007669"/>
    <property type="project" value="TreeGrafter"/>
</dbReference>
<dbReference type="PROSITE" id="PS00455">
    <property type="entry name" value="AMP_BINDING"/>
    <property type="match status" value="1"/>
</dbReference>
<dbReference type="GO" id="GO:0003824">
    <property type="term" value="F:catalytic activity"/>
    <property type="evidence" value="ECO:0007669"/>
    <property type="project" value="InterPro"/>
</dbReference>
<dbReference type="PANTHER" id="PTHR45527:SF1">
    <property type="entry name" value="FATTY ACID SYNTHASE"/>
    <property type="match status" value="1"/>
</dbReference>
<dbReference type="Proteomes" id="UP000266327">
    <property type="component" value="Unassembled WGS sequence"/>
</dbReference>
<dbReference type="Pfam" id="PF00668">
    <property type="entry name" value="Condensation"/>
    <property type="match status" value="1"/>
</dbReference>
<dbReference type="PANTHER" id="PTHR45527">
    <property type="entry name" value="NONRIBOSOMAL PEPTIDE SYNTHETASE"/>
    <property type="match status" value="1"/>
</dbReference>
<dbReference type="GO" id="GO:0031177">
    <property type="term" value="F:phosphopantetheine binding"/>
    <property type="evidence" value="ECO:0007669"/>
    <property type="project" value="InterPro"/>
</dbReference>
<dbReference type="CDD" id="cd19531">
    <property type="entry name" value="LCL_NRPS-like"/>
    <property type="match status" value="1"/>
</dbReference>
<dbReference type="InterPro" id="IPR013968">
    <property type="entry name" value="PKS_KR"/>
</dbReference>
<dbReference type="Pfam" id="PF08659">
    <property type="entry name" value="KR"/>
    <property type="match status" value="1"/>
</dbReference>
<dbReference type="SMART" id="SM00822">
    <property type="entry name" value="PKS_KR"/>
    <property type="match status" value="1"/>
</dbReference>
<organism evidence="6 7">
    <name type="scientific">Noviherbaspirillum sedimenti</name>
    <dbReference type="NCBI Taxonomy" id="2320865"/>
    <lineage>
        <taxon>Bacteria</taxon>
        <taxon>Pseudomonadati</taxon>
        <taxon>Pseudomonadota</taxon>
        <taxon>Betaproteobacteria</taxon>
        <taxon>Burkholderiales</taxon>
        <taxon>Oxalobacteraceae</taxon>
        <taxon>Noviherbaspirillum</taxon>
    </lineage>
</organism>
<name>A0A3A3FXK0_9BURK</name>
<evidence type="ECO:0000256" key="2">
    <source>
        <dbReference type="ARBA" id="ARBA00022553"/>
    </source>
</evidence>
<dbReference type="SUPFAM" id="SSF52777">
    <property type="entry name" value="CoA-dependent acyltransferases"/>
    <property type="match status" value="2"/>
</dbReference>
<evidence type="ECO:0000256" key="1">
    <source>
        <dbReference type="ARBA" id="ARBA00022450"/>
    </source>
</evidence>
<dbReference type="InterPro" id="IPR036736">
    <property type="entry name" value="ACP-like_sf"/>
</dbReference>
<dbReference type="SUPFAM" id="SSF51735">
    <property type="entry name" value="NAD(P)-binding Rossmann-fold domains"/>
    <property type="match status" value="2"/>
</dbReference>
<feature type="compositionally biased region" description="Gly residues" evidence="3">
    <location>
        <begin position="1758"/>
        <end position="1769"/>
    </location>
</feature>
<proteinExistence type="predicted"/>
<dbReference type="Pfam" id="PF00501">
    <property type="entry name" value="AMP-binding"/>
    <property type="match status" value="1"/>
</dbReference>
<dbReference type="Pfam" id="PF00550">
    <property type="entry name" value="PP-binding"/>
    <property type="match status" value="1"/>
</dbReference>
<dbReference type="Gene3D" id="3.40.50.12780">
    <property type="entry name" value="N-terminal domain of ligase-like"/>
    <property type="match status" value="1"/>
</dbReference>
<dbReference type="InterPro" id="IPR049490">
    <property type="entry name" value="C883_1060-like_KR_N"/>
</dbReference>
<dbReference type="EMBL" id="QYUQ01000002">
    <property type="protein sequence ID" value="RJG00933.1"/>
    <property type="molecule type" value="Genomic_DNA"/>
</dbReference>
<dbReference type="Gene3D" id="1.10.1200.10">
    <property type="entry name" value="ACP-like"/>
    <property type="match status" value="1"/>
</dbReference>
<dbReference type="Gene3D" id="3.30.300.30">
    <property type="match status" value="2"/>
</dbReference>
<keyword evidence="1" id="KW-0596">Phosphopantetheine</keyword>
<dbReference type="SUPFAM" id="SSF56801">
    <property type="entry name" value="Acetyl-CoA synthetase-like"/>
    <property type="match status" value="2"/>
</dbReference>
<sequence>MHHIISDGWSITVLIREVSALYAAFVRAEAPQLAALPVQYADFSVWQIEHLQGALLAQQGGYWTEKLRDQASISLPLDFERPKNQSYHGDRLAFAIEAELLAALEEMSSRQGATLFMTLLAAFNVMLSRYSGDTDISIGTPIANRVRAEIEPLIGFFANTLVLRTDLDGDPAFAALLQQVRQTTLEAYSHQDIPFEKVVDLVLPERDPSRSPLFQVSFALQNMPEGQFTLPDVEISNLALENKTAKFDLLLELLNTETGMSGSFEFNTDLFLPATVRRYIDSYLNLLRTIVADPQCRLSALPLAVTAPAPALLAWDDYPLLQALYAGQGETFAYILADAAGRAVPDGAIGALALRLQPDAPALATGFSARVAAQGLALLTSPDDVALIDAQLVYPRAIEQRLLQMPGIHDCHVAVRQHPSLGKQLVAYLVCDQQEIEADACTAYLAENGLYGIGLLACVKVGGIPLSSHGAVDARQLRKLAVHNRDTREAWARQVTDNIKVRQAILLEQAAEEAQGVSHLHDLLPQEARTTASAGAQQVSKAKRSDNRPVSQVPALIVSDAIVETAHRPGVLADMLIHSAMAHPDHGISFYYADNSTAELSYPELLHRSQCVLSGLRQTGIAPGDKVIFQFDRNADFIVAFWACALGGFIPVPIAIAKNYRSSNAQTIKIGHAWKMMDRAIVLAGAAIIEGVRNIGALEGLADFAVHGIDAMVEAEPAREFHRGASDDIALIMLTSGSTGLPKGVQLSHANLIGRSMGSVQMNGFHAGMPSMNWMALDHVGGIIYFHIRDIHTGAAQVQADTDYILADPLRWLQLVDRHRINITWAPNFAFSLIVDRQEQLKQLSLDLSCLRFMLNGAEAVVPKTTQAFIELLQGFGLGEDCVKPVYGMSEISSGVTYSTRLKLTYGSDDTVFVSVGRPVPGVHMRIVDGADAPMMEGQSGRLQVSGVTVMRGYLGGAEINRDAFTADGWFKTGDLAFIEDGELTITGREKDIIIINGVNFYSHEIAEVVEAVPGVAVSYTGACAVRRDGVNSDQLAIFFNSGRRGAELSELIRQIRQAVMEKNGVNPSYIVPLEKDQVPKTEIGKIQLSRLAQAFSRGEYDQALRALDIAERNENTLPDWFFGKAWVPKQLGNAAALPGGGATLVFADQRGCAGRLGLAGQVIMVARGQAFQENGDSFRINPCLQEHYAQLLAALARCSIAVERVINLWDYDYAGGGVETLLSRAPLADASGMYSAWYLAQAFAAQGTPAPMRWLWAARGAQRLAPDDGLNPDKAAVLALLKTLGKEFSWLQCRHIDLAAADATDGDAGMALHAVQLAREASSIHADEEVAYRGERRHVLRLRREALAKDGNGRKDRMAVAAGGAYLISGGLGGIGFALARMLLKQFGARVLLVGRTPLAALPAEKQDMLEELSQLGSVIYTGADICDFPAIEKAVDRAEGQWQQKLAGVFHLAGLAHEEAMAGQTIHSLHDALRAKTLGTRALYRICGQRSDALFVNFSSVNGQFGGSGMAAYSIANRYQEAFVEAVAGNAAVRSVCIAWSLWHDTGMGSQYKQAESLSRALGFTPIPLAKGLNSLLAALWHGCRNVLIGLDDSRPNIRRVVDGLRLRQRPLLCYFSSGEPGLAREIAAGCVLADEFGRTVETSYVQLEALPLLADGTVDTAALRRSMAAAAPARAEKVAPRDELEHTLTRIASEVFGAPEPIGIKDNFFDVGANSLLIVKLHHEIQLQLDVQFPMVELFNSTTVEKLAAFLGQQDGQGGSGPGGGADAARNAGQERRAAMQRRNRSRDRKVAR</sequence>
<dbReference type="Pfam" id="PF21394">
    <property type="entry name" value="Beta-ketacyl_N"/>
    <property type="match status" value="1"/>
</dbReference>
<dbReference type="InterPro" id="IPR009081">
    <property type="entry name" value="PP-bd_ACP"/>
</dbReference>
<dbReference type="InterPro" id="IPR020806">
    <property type="entry name" value="PKS_PP-bd"/>
</dbReference>
<evidence type="ECO:0000256" key="3">
    <source>
        <dbReference type="SAM" id="MobiDB-lite"/>
    </source>
</evidence>
<accession>A0A3A3FXK0</accession>
<dbReference type="Gene3D" id="3.30.559.10">
    <property type="entry name" value="Chloramphenicol acetyltransferase-like domain"/>
    <property type="match status" value="1"/>
</dbReference>
<dbReference type="InterPro" id="IPR036291">
    <property type="entry name" value="NAD(P)-bd_dom_sf"/>
</dbReference>
<feature type="transmembrane region" description="Helical" evidence="4">
    <location>
        <begin position="637"/>
        <end position="657"/>
    </location>
</feature>
<feature type="domain" description="Carrier" evidence="5">
    <location>
        <begin position="1682"/>
        <end position="1758"/>
    </location>
</feature>
<dbReference type="Gene3D" id="3.40.50.720">
    <property type="entry name" value="NAD(P)-binding Rossmann-like Domain"/>
    <property type="match status" value="1"/>
</dbReference>
<keyword evidence="4" id="KW-0472">Membrane</keyword>
<evidence type="ECO:0000259" key="5">
    <source>
        <dbReference type="PROSITE" id="PS50075"/>
    </source>
</evidence>
<evidence type="ECO:0000256" key="4">
    <source>
        <dbReference type="SAM" id="Phobius"/>
    </source>
</evidence>
<dbReference type="InterPro" id="IPR057326">
    <property type="entry name" value="KR_dom"/>
</dbReference>
<reference evidence="7" key="1">
    <citation type="submission" date="2018-09" db="EMBL/GenBank/DDBJ databases">
        <authorList>
            <person name="Zhu H."/>
        </authorList>
    </citation>
    <scope>NUCLEOTIDE SEQUENCE [LARGE SCALE GENOMIC DNA]</scope>
    <source>
        <strain evidence="7">K1S02-23</strain>
    </source>
</reference>
<dbReference type="InterPro" id="IPR045851">
    <property type="entry name" value="AMP-bd_C_sf"/>
</dbReference>
<dbReference type="PROSITE" id="PS50075">
    <property type="entry name" value="CARRIER"/>
    <property type="match status" value="1"/>
</dbReference>
<dbReference type="RefSeq" id="WP_119784386.1">
    <property type="nucleotide sequence ID" value="NZ_QYUQ01000002.1"/>
</dbReference>
<dbReference type="InterPro" id="IPR001242">
    <property type="entry name" value="Condensation_dom"/>
</dbReference>
<evidence type="ECO:0000313" key="7">
    <source>
        <dbReference type="Proteomes" id="UP000266327"/>
    </source>
</evidence>
<dbReference type="OrthoDB" id="5480912at2"/>
<evidence type="ECO:0000313" key="6">
    <source>
        <dbReference type="EMBL" id="RJG00933.1"/>
    </source>
</evidence>
<feature type="compositionally biased region" description="Basic residues" evidence="3">
    <location>
        <begin position="1782"/>
        <end position="1796"/>
    </location>
</feature>
<dbReference type="Gene3D" id="3.30.559.30">
    <property type="entry name" value="Nonribosomal peptide synthetase, condensation domain"/>
    <property type="match status" value="1"/>
</dbReference>
<dbReference type="InterPro" id="IPR042099">
    <property type="entry name" value="ANL_N_sf"/>
</dbReference>
<gene>
    <name evidence="6" type="ORF">D3878_04465</name>
</gene>
<feature type="region of interest" description="Disordered" evidence="3">
    <location>
        <begin position="1756"/>
        <end position="1796"/>
    </location>
</feature>
<dbReference type="GO" id="GO:0044550">
    <property type="term" value="P:secondary metabolite biosynthetic process"/>
    <property type="evidence" value="ECO:0007669"/>
    <property type="project" value="TreeGrafter"/>
</dbReference>